<evidence type="ECO:0000313" key="2">
    <source>
        <dbReference type="EMBL" id="CAK0862300.1"/>
    </source>
</evidence>
<organism evidence="2 3">
    <name type="scientific">Prorocentrum cordatum</name>
    <dbReference type="NCBI Taxonomy" id="2364126"/>
    <lineage>
        <taxon>Eukaryota</taxon>
        <taxon>Sar</taxon>
        <taxon>Alveolata</taxon>
        <taxon>Dinophyceae</taxon>
        <taxon>Prorocentrales</taxon>
        <taxon>Prorocentraceae</taxon>
        <taxon>Prorocentrum</taxon>
    </lineage>
</organism>
<dbReference type="EMBL" id="CAUYUJ010016147">
    <property type="protein sequence ID" value="CAK0862300.1"/>
    <property type="molecule type" value="Genomic_DNA"/>
</dbReference>
<name>A0ABN9UQM4_9DINO</name>
<comment type="caution">
    <text evidence="2">The sequence shown here is derived from an EMBL/GenBank/DDBJ whole genome shotgun (WGS) entry which is preliminary data.</text>
</comment>
<sequence>MPGAASKMKKDAPAASQQPSSRAKVNAKKGTPFDSKGKPTKGSKKDKETSPAEPENAWAHAPPHTCQACVQTTHDIDRDSDPSNKYFLRWHKTWMNAAGILLPGGSECSRCFDTRRRYFDETFTSLMQKRQENQDLDNHYYDLRRDRASGGTKFKDQQKMKVDQWVSKKKEEFDEDFIEGTWMELYAFADQRRIQGFKNEDDLVEVIKSKWPHFRVAFNKAGILGVADAVSLHKSERHASKAMNEEALENARLKKFGDKAARSGKQRRSAADATLEAATDLIAVADEKWTFKLHWESKLRQRDFSAFMARLNTHGRKVGNVVGNIEAADLSRKVFDIQEVIEKRHGLFERIRNDFVNLVIHSLSCDDQDALIDAPLEVLGMIITSEMSTAIHKMGALMDQNSDVLRAFGIVADAAFRKDCFSIGLLAKAGDLAEECQKGLVLHLAERMWKVTDVHWVIQCGQQLLETLGEGAIVDADKIDMKGGPIQGGSWYPQPKVDLCCLILLARCLQSEHSAKKLSRYEIAMCCSMVSNKSKLSPRLRAHFRQICGAAVQLGRSAWEAMVKIHGERQGQAEKCKSLDLKEAGALTDRMAAATSPASCHEVICDAFNDNYSMIDALGAMSGDGISDAGVSPNAEIDGAVRDMLAQVLRCTDVYLQSCNIVGACMAKVNEIIHGARGVLPTEPDDDSDDPGDDAAWLLGAIQLAGCLMVKPPDVLTYLSGKLTIFLDVYKAIVATTGRDATSFQDSLGAIATCIEKEQLMKDRTKAASTTTRGHDNGKILATLAAQFRETVNTSEITMSFMTSVVGRDVKRARDVMALIDDGKLLPPGAMELAKGAATMQLVQEAREKLANGKPAGGLLELSNMLHDAHAAQIKHPKLFTQSADFDDMLKTVRDEWEKLHNNFIIKSKSFEVLSDFIKESSPVKEAVQLWDCSKAPWLVSESMDMSGMMKKIDQLVTHVPSWRNTLETMIPLLTFTSAPHVDAAKQFLQVIVGSQAEMKEAVELAAINVVASAVLKRSLDAGAVHKEAKGAKDPVSQAVGYATKFLGVPVESLPTELRSKLSAPEAEAPKDAAGGPEAAPTTAAAASTTAAGGLKKKKKPS</sequence>
<keyword evidence="3" id="KW-1185">Reference proteome</keyword>
<feature type="region of interest" description="Disordered" evidence="1">
    <location>
        <begin position="1057"/>
        <end position="1102"/>
    </location>
</feature>
<evidence type="ECO:0000256" key="1">
    <source>
        <dbReference type="SAM" id="MobiDB-lite"/>
    </source>
</evidence>
<feature type="region of interest" description="Disordered" evidence="1">
    <location>
        <begin position="1"/>
        <end position="63"/>
    </location>
</feature>
<dbReference type="Proteomes" id="UP001189429">
    <property type="component" value="Unassembled WGS sequence"/>
</dbReference>
<evidence type="ECO:0000313" key="3">
    <source>
        <dbReference type="Proteomes" id="UP001189429"/>
    </source>
</evidence>
<accession>A0ABN9UQM4</accession>
<proteinExistence type="predicted"/>
<protein>
    <recommendedName>
        <fullName evidence="4">Exocyst complex component Sec6</fullName>
    </recommendedName>
</protein>
<feature type="compositionally biased region" description="Low complexity" evidence="1">
    <location>
        <begin position="1073"/>
        <end position="1094"/>
    </location>
</feature>
<gene>
    <name evidence="2" type="ORF">PCOR1329_LOCUS50752</name>
</gene>
<evidence type="ECO:0008006" key="4">
    <source>
        <dbReference type="Google" id="ProtNLM"/>
    </source>
</evidence>
<reference evidence="2" key="1">
    <citation type="submission" date="2023-10" db="EMBL/GenBank/DDBJ databases">
        <authorList>
            <person name="Chen Y."/>
            <person name="Shah S."/>
            <person name="Dougan E. K."/>
            <person name="Thang M."/>
            <person name="Chan C."/>
        </authorList>
    </citation>
    <scope>NUCLEOTIDE SEQUENCE [LARGE SCALE GENOMIC DNA]</scope>
</reference>